<evidence type="ECO:0000256" key="5">
    <source>
        <dbReference type="ARBA" id="ARBA00022741"/>
    </source>
</evidence>
<evidence type="ECO:0000256" key="1">
    <source>
        <dbReference type="ARBA" id="ARBA00001460"/>
    </source>
</evidence>
<dbReference type="GO" id="GO:0004636">
    <property type="term" value="F:phosphoribosyl-ATP diphosphatase activity"/>
    <property type="evidence" value="ECO:0007669"/>
    <property type="project" value="UniProtKB-EC"/>
</dbReference>
<dbReference type="InterPro" id="IPR021130">
    <property type="entry name" value="PRib-ATP_PPHydrolase-like"/>
</dbReference>
<dbReference type="EMBL" id="LAZR01000340">
    <property type="protein sequence ID" value="KKN73652.1"/>
    <property type="molecule type" value="Genomic_DNA"/>
</dbReference>
<keyword evidence="5" id="KW-0547">Nucleotide-binding</keyword>
<evidence type="ECO:0000256" key="3">
    <source>
        <dbReference type="ARBA" id="ARBA00012414"/>
    </source>
</evidence>
<dbReference type="CDD" id="cd11534">
    <property type="entry name" value="NTP-PPase_HisIE_like"/>
    <property type="match status" value="1"/>
</dbReference>
<dbReference type="AlphaFoldDB" id="A0A0F9TFM5"/>
<evidence type="ECO:0000256" key="8">
    <source>
        <dbReference type="ARBA" id="ARBA00023102"/>
    </source>
</evidence>
<name>A0A0F9TFM5_9ZZZZ</name>
<dbReference type="SUPFAM" id="SSF101386">
    <property type="entry name" value="all-alpha NTP pyrophosphatases"/>
    <property type="match status" value="1"/>
</dbReference>
<dbReference type="EC" id="3.6.1.31" evidence="3"/>
<dbReference type="PANTHER" id="PTHR42945">
    <property type="entry name" value="HISTIDINE BIOSYNTHESIS BIFUNCTIONAL PROTEIN"/>
    <property type="match status" value="1"/>
</dbReference>
<dbReference type="InterPro" id="IPR008179">
    <property type="entry name" value="HisE"/>
</dbReference>
<organism evidence="9">
    <name type="scientific">marine sediment metagenome</name>
    <dbReference type="NCBI Taxonomy" id="412755"/>
    <lineage>
        <taxon>unclassified sequences</taxon>
        <taxon>metagenomes</taxon>
        <taxon>ecological metagenomes</taxon>
    </lineage>
</organism>
<dbReference type="HAMAP" id="MF_01020">
    <property type="entry name" value="HisE"/>
    <property type="match status" value="1"/>
</dbReference>
<comment type="pathway">
    <text evidence="2">Amino-acid biosynthesis; L-histidine biosynthesis; L-histidine from 5-phospho-alpha-D-ribose 1-diphosphate: step 2/9.</text>
</comment>
<dbReference type="UniPathway" id="UPA00031">
    <property type="reaction ID" value="UER00007"/>
</dbReference>
<gene>
    <name evidence="9" type="ORF">LCGC14_0398520</name>
</gene>
<evidence type="ECO:0000313" key="9">
    <source>
        <dbReference type="EMBL" id="KKN73652.1"/>
    </source>
</evidence>
<dbReference type="NCBIfam" id="TIGR03188">
    <property type="entry name" value="histidine_hisI"/>
    <property type="match status" value="1"/>
</dbReference>
<evidence type="ECO:0000256" key="7">
    <source>
        <dbReference type="ARBA" id="ARBA00022840"/>
    </source>
</evidence>
<dbReference type="GO" id="GO:0005524">
    <property type="term" value="F:ATP binding"/>
    <property type="evidence" value="ECO:0007669"/>
    <property type="project" value="UniProtKB-KW"/>
</dbReference>
<comment type="catalytic activity">
    <reaction evidence="1">
        <text>1-(5-phospho-beta-D-ribosyl)-ATP + H2O = 1-(5-phospho-beta-D-ribosyl)-5'-AMP + diphosphate + H(+)</text>
        <dbReference type="Rhea" id="RHEA:22828"/>
        <dbReference type="ChEBI" id="CHEBI:15377"/>
        <dbReference type="ChEBI" id="CHEBI:15378"/>
        <dbReference type="ChEBI" id="CHEBI:33019"/>
        <dbReference type="ChEBI" id="CHEBI:59457"/>
        <dbReference type="ChEBI" id="CHEBI:73183"/>
        <dbReference type="EC" id="3.6.1.31"/>
    </reaction>
</comment>
<dbReference type="NCBIfam" id="NF001613">
    <property type="entry name" value="PRK00400.1-5"/>
    <property type="match status" value="1"/>
</dbReference>
<reference evidence="9" key="1">
    <citation type="journal article" date="2015" name="Nature">
        <title>Complex archaea that bridge the gap between prokaryotes and eukaryotes.</title>
        <authorList>
            <person name="Spang A."/>
            <person name="Saw J.H."/>
            <person name="Jorgensen S.L."/>
            <person name="Zaremba-Niedzwiedzka K."/>
            <person name="Martijn J."/>
            <person name="Lind A.E."/>
            <person name="van Eijk R."/>
            <person name="Schleper C."/>
            <person name="Guy L."/>
            <person name="Ettema T.J."/>
        </authorList>
    </citation>
    <scope>NUCLEOTIDE SEQUENCE</scope>
</reference>
<protein>
    <recommendedName>
        <fullName evidence="3">phosphoribosyl-ATP diphosphatase</fullName>
        <ecNumber evidence="3">3.6.1.31</ecNumber>
    </recommendedName>
</protein>
<dbReference type="GO" id="GO:0000105">
    <property type="term" value="P:L-histidine biosynthetic process"/>
    <property type="evidence" value="ECO:0007669"/>
    <property type="project" value="UniProtKB-UniPathway"/>
</dbReference>
<evidence type="ECO:0000256" key="4">
    <source>
        <dbReference type="ARBA" id="ARBA00022605"/>
    </source>
</evidence>
<keyword evidence="6" id="KW-0378">Hydrolase</keyword>
<dbReference type="Pfam" id="PF01503">
    <property type="entry name" value="PRA-PH"/>
    <property type="match status" value="1"/>
</dbReference>
<evidence type="ECO:0000256" key="6">
    <source>
        <dbReference type="ARBA" id="ARBA00022801"/>
    </source>
</evidence>
<keyword evidence="4" id="KW-0028">Amino-acid biosynthesis</keyword>
<evidence type="ECO:0000256" key="2">
    <source>
        <dbReference type="ARBA" id="ARBA00005204"/>
    </source>
</evidence>
<sequence>MTDFTLADLEAIVAARATSEDSGSYTASLVGKGIGHVAKKLGEEATETVIAAVSQDDERLTSEAADLLYHLMVALRVRHVPLAAVMDELQRRTAQTGIAEKAGRPPELGQANG</sequence>
<proteinExistence type="inferred from homology"/>
<accession>A0A0F9TFM5</accession>
<keyword evidence="8" id="KW-0368">Histidine biosynthesis</keyword>
<dbReference type="PANTHER" id="PTHR42945:SF1">
    <property type="entry name" value="HISTIDINE BIOSYNTHESIS BIFUNCTIONAL PROTEIN HIS7"/>
    <property type="match status" value="1"/>
</dbReference>
<dbReference type="Gene3D" id="1.10.287.1080">
    <property type="entry name" value="MazG-like"/>
    <property type="match status" value="1"/>
</dbReference>
<keyword evidence="7" id="KW-0067">ATP-binding</keyword>
<comment type="caution">
    <text evidence="9">The sequence shown here is derived from an EMBL/GenBank/DDBJ whole genome shotgun (WGS) entry which is preliminary data.</text>
</comment>